<name>A0AAD4DUD8_9AGAM</name>
<organism evidence="3 4">
    <name type="scientific">Suillus fuscotomentosus</name>
    <dbReference type="NCBI Taxonomy" id="1912939"/>
    <lineage>
        <taxon>Eukaryota</taxon>
        <taxon>Fungi</taxon>
        <taxon>Dikarya</taxon>
        <taxon>Basidiomycota</taxon>
        <taxon>Agaricomycotina</taxon>
        <taxon>Agaricomycetes</taxon>
        <taxon>Agaricomycetidae</taxon>
        <taxon>Boletales</taxon>
        <taxon>Suillineae</taxon>
        <taxon>Suillaceae</taxon>
        <taxon>Suillus</taxon>
    </lineage>
</organism>
<feature type="compositionally biased region" description="Acidic residues" evidence="1">
    <location>
        <begin position="455"/>
        <end position="471"/>
    </location>
</feature>
<dbReference type="RefSeq" id="XP_041219689.1">
    <property type="nucleotide sequence ID" value="XM_041368174.1"/>
</dbReference>
<evidence type="ECO:0000313" key="4">
    <source>
        <dbReference type="Proteomes" id="UP001195769"/>
    </source>
</evidence>
<dbReference type="Proteomes" id="UP001195769">
    <property type="component" value="Unassembled WGS sequence"/>
</dbReference>
<evidence type="ECO:0000256" key="1">
    <source>
        <dbReference type="SAM" id="MobiDB-lite"/>
    </source>
</evidence>
<sequence>MTRSLLCQINNVHQTLYLEAIASLMHENGTRWLKARLEDDSPSRLKPADLHDDMVPDFITDDIINKTKLLVVQEGHYRDPFSLLKEAVSAANQKVNDDELQAIASLMHENGTRWLKARLEDGSPSRLRPADLQDDIAEARRRVRDELILRGVREDNARNVADVWCNQFQDAELQGRIMESYIFLIWIVGVNFKGPYHQVEHWTDPSKPGPIPDNSMPNDKASDLISSKFQRPSCHWSGKGQPSTSVKRVSATQRTSAISGDEEFERRNVIVPEWAKMGSLDLRTEPVLRQTEMRPNILDRPPGGGYLIADASSAVVQVPIPGDLLDEVEGIYAPPNHPVFELVPPMFKRQAQNFYAALGKPPVSSELFWDVYQLMQQQFEALESDHNLTVELSQPFHLEDGQVSLITDLQDLPHNAGLLGHAGYLYMGGMFNPPTHALHGVCDWEPQGEKHDNEDGPEYAEFTDSDSEGNQEEGTNS</sequence>
<proteinExistence type="predicted"/>
<dbReference type="EMBL" id="JABBWK010000085">
    <property type="protein sequence ID" value="KAG1894113.1"/>
    <property type="molecule type" value="Genomic_DNA"/>
</dbReference>
<evidence type="ECO:0000313" key="3">
    <source>
        <dbReference type="EMBL" id="KAG1894113.1"/>
    </source>
</evidence>
<keyword evidence="4" id="KW-1185">Reference proteome</keyword>
<reference evidence="3" key="1">
    <citation type="journal article" date="2020" name="New Phytol.">
        <title>Comparative genomics reveals dynamic genome evolution in host specialist ectomycorrhizal fungi.</title>
        <authorList>
            <person name="Lofgren L.A."/>
            <person name="Nguyen N.H."/>
            <person name="Vilgalys R."/>
            <person name="Ruytinx J."/>
            <person name="Liao H.L."/>
            <person name="Branco S."/>
            <person name="Kuo A."/>
            <person name="LaButti K."/>
            <person name="Lipzen A."/>
            <person name="Andreopoulos W."/>
            <person name="Pangilinan J."/>
            <person name="Riley R."/>
            <person name="Hundley H."/>
            <person name="Na H."/>
            <person name="Barry K."/>
            <person name="Grigoriev I.V."/>
            <person name="Stajich J.E."/>
            <person name="Kennedy P.G."/>
        </authorList>
    </citation>
    <scope>NUCLEOTIDE SEQUENCE</scope>
    <source>
        <strain evidence="3">FC203</strain>
    </source>
</reference>
<evidence type="ECO:0000313" key="2">
    <source>
        <dbReference type="EMBL" id="KAG1893171.1"/>
    </source>
</evidence>
<protein>
    <submittedName>
        <fullName evidence="3">Uncharacterized protein</fullName>
    </submittedName>
</protein>
<dbReference type="GeneID" id="64662472"/>
<feature type="compositionally biased region" description="Polar residues" evidence="1">
    <location>
        <begin position="240"/>
        <end position="254"/>
    </location>
</feature>
<accession>A0AAD4DUD8</accession>
<comment type="caution">
    <text evidence="3">The sequence shown here is derived from an EMBL/GenBank/DDBJ whole genome shotgun (WGS) entry which is preliminary data.</text>
</comment>
<feature type="region of interest" description="Disordered" evidence="1">
    <location>
        <begin position="444"/>
        <end position="477"/>
    </location>
</feature>
<gene>
    <name evidence="3" type="ORF">F5891DRAFT_1195670</name>
    <name evidence="2" type="ORF">F5891DRAFT_1196802</name>
</gene>
<dbReference type="EMBL" id="JABBWK010000107">
    <property type="protein sequence ID" value="KAG1893171.1"/>
    <property type="molecule type" value="Genomic_DNA"/>
</dbReference>
<dbReference type="AlphaFoldDB" id="A0AAD4DUD8"/>
<feature type="region of interest" description="Disordered" evidence="1">
    <location>
        <begin position="232"/>
        <end position="254"/>
    </location>
</feature>